<dbReference type="SMART" id="SM00346">
    <property type="entry name" value="HTH_ICLR"/>
    <property type="match status" value="1"/>
</dbReference>
<dbReference type="Pfam" id="PF01614">
    <property type="entry name" value="IclR_C"/>
    <property type="match status" value="1"/>
</dbReference>
<protein>
    <submittedName>
        <fullName evidence="5">DNA-binding IclR family transcriptional regulator</fullName>
    </submittedName>
</protein>
<dbReference type="SUPFAM" id="SSF55781">
    <property type="entry name" value="GAF domain-like"/>
    <property type="match status" value="1"/>
</dbReference>
<dbReference type="GO" id="GO:0003677">
    <property type="term" value="F:DNA binding"/>
    <property type="evidence" value="ECO:0007669"/>
    <property type="project" value="UniProtKB-KW"/>
</dbReference>
<dbReference type="Proteomes" id="UP000537161">
    <property type="component" value="Unassembled WGS sequence"/>
</dbReference>
<dbReference type="RefSeq" id="WP_184100047.1">
    <property type="nucleotide sequence ID" value="NZ_JACIJH010000012.1"/>
</dbReference>
<dbReference type="InterPro" id="IPR050707">
    <property type="entry name" value="HTH_MetabolicPath_Reg"/>
</dbReference>
<organism evidence="5 6">
    <name type="scientific">Sphingopyxis panaciterrulae</name>
    <dbReference type="NCBI Taxonomy" id="462372"/>
    <lineage>
        <taxon>Bacteria</taxon>
        <taxon>Pseudomonadati</taxon>
        <taxon>Pseudomonadota</taxon>
        <taxon>Alphaproteobacteria</taxon>
        <taxon>Sphingomonadales</taxon>
        <taxon>Sphingomonadaceae</taxon>
        <taxon>Sphingopyxis</taxon>
    </lineage>
</organism>
<dbReference type="Pfam" id="PF09339">
    <property type="entry name" value="HTH_IclR"/>
    <property type="match status" value="1"/>
</dbReference>
<dbReference type="InterPro" id="IPR029016">
    <property type="entry name" value="GAF-like_dom_sf"/>
</dbReference>
<dbReference type="Gene3D" id="1.10.10.10">
    <property type="entry name" value="Winged helix-like DNA-binding domain superfamily/Winged helix DNA-binding domain"/>
    <property type="match status" value="1"/>
</dbReference>
<evidence type="ECO:0000313" key="5">
    <source>
        <dbReference type="EMBL" id="MBB5707818.1"/>
    </source>
</evidence>
<dbReference type="EMBL" id="JACIJH010000012">
    <property type="protein sequence ID" value="MBB5707818.1"/>
    <property type="molecule type" value="Genomic_DNA"/>
</dbReference>
<dbReference type="PANTHER" id="PTHR30136">
    <property type="entry name" value="HELIX-TURN-HELIX TRANSCRIPTIONAL REGULATOR, ICLR FAMILY"/>
    <property type="match status" value="1"/>
</dbReference>
<dbReference type="GO" id="GO:0003700">
    <property type="term" value="F:DNA-binding transcription factor activity"/>
    <property type="evidence" value="ECO:0007669"/>
    <property type="project" value="TreeGrafter"/>
</dbReference>
<dbReference type="CDD" id="cd00090">
    <property type="entry name" value="HTH_ARSR"/>
    <property type="match status" value="1"/>
</dbReference>
<keyword evidence="6" id="KW-1185">Reference proteome</keyword>
<evidence type="ECO:0000313" key="6">
    <source>
        <dbReference type="Proteomes" id="UP000537161"/>
    </source>
</evidence>
<evidence type="ECO:0000256" key="2">
    <source>
        <dbReference type="ARBA" id="ARBA00023125"/>
    </source>
</evidence>
<dbReference type="SUPFAM" id="SSF46785">
    <property type="entry name" value="Winged helix' DNA-binding domain"/>
    <property type="match status" value="1"/>
</dbReference>
<dbReference type="PANTHER" id="PTHR30136:SF24">
    <property type="entry name" value="HTH-TYPE TRANSCRIPTIONAL REPRESSOR ALLR"/>
    <property type="match status" value="1"/>
</dbReference>
<accession>A0A7W9ERL0</accession>
<dbReference type="AlphaFoldDB" id="A0A7W9ERL0"/>
<dbReference type="PROSITE" id="PS51077">
    <property type="entry name" value="HTH_ICLR"/>
    <property type="match status" value="1"/>
</dbReference>
<evidence type="ECO:0000256" key="1">
    <source>
        <dbReference type="ARBA" id="ARBA00023015"/>
    </source>
</evidence>
<dbReference type="InterPro" id="IPR036388">
    <property type="entry name" value="WH-like_DNA-bd_sf"/>
</dbReference>
<dbReference type="Gene3D" id="3.30.450.40">
    <property type="match status" value="1"/>
</dbReference>
<feature type="domain" description="HTH iclR-type" evidence="4">
    <location>
        <begin position="5"/>
        <end position="66"/>
    </location>
</feature>
<dbReference type="InterPro" id="IPR014757">
    <property type="entry name" value="Tscrpt_reg_IclR_C"/>
</dbReference>
<sequence length="243" mass="25751">MTGPVRSVSQSFAILRLLAEAGTLTLSDIGRTVGLSPSSCLNLLKTLVGEGAVERDARTKYYRLAPAWQAVEVLRTDAAARFIERAQPHMARFAQQSEAAMGLWKIVSRDRIQLTARAESDAATRLSLADDQRQPLGGGAAGRAIAAAQGAGEAELARRFALVRWLTDLPFDTYARQVSDAAAKGFAVDRGDTHRGVCTVAVGIADIAPGFALSASIVMGSRSEAEIDALGAGMIALRDELKL</sequence>
<evidence type="ECO:0000259" key="4">
    <source>
        <dbReference type="PROSITE" id="PS51077"/>
    </source>
</evidence>
<gene>
    <name evidence="5" type="ORF">FHR21_003186</name>
</gene>
<dbReference type="GO" id="GO:0045892">
    <property type="term" value="P:negative regulation of DNA-templated transcription"/>
    <property type="evidence" value="ECO:0007669"/>
    <property type="project" value="TreeGrafter"/>
</dbReference>
<proteinExistence type="predicted"/>
<evidence type="ECO:0000256" key="3">
    <source>
        <dbReference type="ARBA" id="ARBA00023163"/>
    </source>
</evidence>
<keyword evidence="2 5" id="KW-0238">DNA-binding</keyword>
<reference evidence="5 6" key="1">
    <citation type="submission" date="2020-08" db="EMBL/GenBank/DDBJ databases">
        <title>Genomic Encyclopedia of Type Strains, Phase IV (KMG-IV): sequencing the most valuable type-strain genomes for metagenomic binning, comparative biology and taxonomic classification.</title>
        <authorList>
            <person name="Goeker M."/>
        </authorList>
    </citation>
    <scope>NUCLEOTIDE SEQUENCE [LARGE SCALE GENOMIC DNA]</scope>
    <source>
        <strain evidence="5 6">DSM 27163</strain>
    </source>
</reference>
<dbReference type="InterPro" id="IPR036390">
    <property type="entry name" value="WH_DNA-bd_sf"/>
</dbReference>
<comment type="caution">
    <text evidence="5">The sequence shown here is derived from an EMBL/GenBank/DDBJ whole genome shotgun (WGS) entry which is preliminary data.</text>
</comment>
<name>A0A7W9ERL0_9SPHN</name>
<dbReference type="InterPro" id="IPR011991">
    <property type="entry name" value="ArsR-like_HTH"/>
</dbReference>
<dbReference type="InterPro" id="IPR005471">
    <property type="entry name" value="Tscrpt_reg_IclR_N"/>
</dbReference>
<keyword evidence="1" id="KW-0805">Transcription regulation</keyword>
<keyword evidence="3" id="KW-0804">Transcription</keyword>